<evidence type="ECO:0000256" key="1">
    <source>
        <dbReference type="ARBA" id="ARBA00005443"/>
    </source>
</evidence>
<keyword evidence="7" id="KW-0472">Membrane</keyword>
<evidence type="ECO:0000256" key="8">
    <source>
        <dbReference type="SAM" id="MobiDB-lite"/>
    </source>
</evidence>
<dbReference type="PROSITE" id="PS51257">
    <property type="entry name" value="PROKAR_LIPOPROTEIN"/>
    <property type="match status" value="1"/>
</dbReference>
<feature type="region of interest" description="Disordered" evidence="8">
    <location>
        <begin position="286"/>
        <end position="312"/>
    </location>
</feature>
<evidence type="ECO:0000313" key="11">
    <source>
        <dbReference type="Proteomes" id="UP001147695"/>
    </source>
</evidence>
<keyword evidence="7" id="KW-0813">Transport</keyword>
<evidence type="ECO:0000313" key="10">
    <source>
        <dbReference type="EMBL" id="KAJ5322465.1"/>
    </source>
</evidence>
<feature type="compositionally biased region" description="Low complexity" evidence="8">
    <location>
        <begin position="55"/>
        <end position="69"/>
    </location>
</feature>
<feature type="domain" description="Peroxisome membrane anchor protein Pex14p N-terminal" evidence="9">
    <location>
        <begin position="70"/>
        <end position="113"/>
    </location>
</feature>
<evidence type="ECO:0000256" key="3">
    <source>
        <dbReference type="ARBA" id="ARBA00023140"/>
    </source>
</evidence>
<comment type="subcellular location">
    <subcellularLocation>
        <location evidence="6 7">Peroxisome membrane</location>
    </subcellularLocation>
</comment>
<feature type="compositionally biased region" description="Pro residues" evidence="8">
    <location>
        <begin position="144"/>
        <end position="165"/>
    </location>
</feature>
<evidence type="ECO:0000256" key="5">
    <source>
        <dbReference type="ARBA" id="ARBA00029691"/>
    </source>
</evidence>
<dbReference type="PANTHER" id="PTHR23058">
    <property type="entry name" value="PEROXISOMAL MEMBRANE PROTEIN PEX14"/>
    <property type="match status" value="1"/>
</dbReference>
<evidence type="ECO:0000256" key="2">
    <source>
        <dbReference type="ARBA" id="ARBA00023010"/>
    </source>
</evidence>
<dbReference type="GO" id="GO:0005102">
    <property type="term" value="F:signaling receptor binding"/>
    <property type="evidence" value="ECO:0007669"/>
    <property type="project" value="TreeGrafter"/>
</dbReference>
<feature type="compositionally biased region" description="Polar residues" evidence="8">
    <location>
        <begin position="286"/>
        <end position="308"/>
    </location>
</feature>
<keyword evidence="3 7" id="KW-0576">Peroxisome</keyword>
<comment type="caution">
    <text evidence="10">The sequence shown here is derived from an EMBL/GenBank/DDBJ whole genome shotgun (WGS) entry which is preliminary data.</text>
</comment>
<evidence type="ECO:0000259" key="9">
    <source>
        <dbReference type="Pfam" id="PF04695"/>
    </source>
</evidence>
<feature type="region of interest" description="Disordered" evidence="8">
    <location>
        <begin position="36"/>
        <end position="70"/>
    </location>
</feature>
<dbReference type="InterPro" id="IPR036388">
    <property type="entry name" value="WH-like_DNA-bd_sf"/>
</dbReference>
<dbReference type="GO" id="GO:0005778">
    <property type="term" value="C:peroxisomal membrane"/>
    <property type="evidence" value="ECO:0007669"/>
    <property type="project" value="UniProtKB-SubCell"/>
</dbReference>
<evidence type="ECO:0000256" key="6">
    <source>
        <dbReference type="ARBA" id="ARBA00046271"/>
    </source>
</evidence>
<dbReference type="InterPro" id="IPR006785">
    <property type="entry name" value="Pex14_N"/>
</dbReference>
<keyword evidence="2" id="KW-0811">Translocation</keyword>
<comment type="similarity">
    <text evidence="1 7">Belongs to the peroxin-14 family.</text>
</comment>
<dbReference type="PANTHER" id="PTHR23058:SF5">
    <property type="entry name" value="PEROXISOMAL MEMBRANE PROTEIN PEX14"/>
    <property type="match status" value="1"/>
</dbReference>
<dbReference type="GO" id="GO:0016560">
    <property type="term" value="P:protein import into peroxisome matrix, docking"/>
    <property type="evidence" value="ECO:0007669"/>
    <property type="project" value="UniProtKB-UniRule"/>
</dbReference>
<feature type="compositionally biased region" description="Polar residues" evidence="8">
    <location>
        <begin position="118"/>
        <end position="141"/>
    </location>
</feature>
<dbReference type="GO" id="GO:1990429">
    <property type="term" value="C:peroxisomal importomer complex"/>
    <property type="evidence" value="ECO:0007669"/>
    <property type="project" value="TreeGrafter"/>
</dbReference>
<reference evidence="10" key="1">
    <citation type="submission" date="2022-12" db="EMBL/GenBank/DDBJ databases">
        <authorList>
            <person name="Petersen C."/>
        </authorList>
    </citation>
    <scope>NUCLEOTIDE SEQUENCE</scope>
    <source>
        <strain evidence="10">IBT 35673</strain>
    </source>
</reference>
<dbReference type="AlphaFoldDB" id="A0A9W9Q0X0"/>
<reference evidence="10" key="2">
    <citation type="journal article" date="2023" name="IMA Fungus">
        <title>Comparative genomic study of the Penicillium genus elucidates a diverse pangenome and 15 lateral gene transfer events.</title>
        <authorList>
            <person name="Petersen C."/>
            <person name="Sorensen T."/>
            <person name="Nielsen M.R."/>
            <person name="Sondergaard T.E."/>
            <person name="Sorensen J.L."/>
            <person name="Fitzpatrick D.A."/>
            <person name="Frisvad J.C."/>
            <person name="Nielsen K.L."/>
        </authorList>
    </citation>
    <scope>NUCLEOTIDE SEQUENCE</scope>
    <source>
        <strain evidence="10">IBT 35673</strain>
    </source>
</reference>
<organism evidence="10 11">
    <name type="scientific">Penicillium brevicompactum</name>
    <dbReference type="NCBI Taxonomy" id="5074"/>
    <lineage>
        <taxon>Eukaryota</taxon>
        <taxon>Fungi</taxon>
        <taxon>Dikarya</taxon>
        <taxon>Ascomycota</taxon>
        <taxon>Pezizomycotina</taxon>
        <taxon>Eurotiomycetes</taxon>
        <taxon>Eurotiomycetidae</taxon>
        <taxon>Eurotiales</taxon>
        <taxon>Aspergillaceae</taxon>
        <taxon>Penicillium</taxon>
    </lineage>
</organism>
<dbReference type="Gene3D" id="1.10.10.10">
    <property type="entry name" value="Winged helix-like DNA-binding domain superfamily/Winged helix DNA-binding domain"/>
    <property type="match status" value="1"/>
</dbReference>
<feature type="region of interest" description="Disordered" evidence="8">
    <location>
        <begin position="116"/>
        <end position="171"/>
    </location>
</feature>
<accession>A0A9W9Q0X0</accession>
<dbReference type="Pfam" id="PF04695">
    <property type="entry name" value="Pex14_N"/>
    <property type="match status" value="1"/>
</dbReference>
<evidence type="ECO:0000256" key="4">
    <source>
        <dbReference type="ARBA" id="ARBA00029502"/>
    </source>
</evidence>
<sequence length="427" mass="45743">MASPGKVISLARSPSTYHLSTACALGVLNYINMSDNDPKPNSIPAWQRAKPNDESPSPSSDDAPATTTSRQTLLDQASKFLEDESIRDAPKDRKVTFLESKGLSSEDIQQVLGVSRNAEASSTNTEANTEPTESQQDTPVTVSMPPPADTMPRQRPAPAPAPAPGPSTRDAPPIITYPEFLFEQNKRPPLVTMQNLLYTLYGAAGLGASLYGASEYIVKPMLASLTSARHELASTAEENLQKLNSKLETTVSVIPPQLTARKPYESDTDSVTSDPTELFHRDMATQTSPETALSTGAVNTADESTPTSKVDEHVSRFESITSQLRGIVESEKDASALDDTMRTGLTELHHYCDTLIYSAPAYSAGSTYGVWNSNNGANDNSGLRKGEDEAIAGFRADIRGVKGALLSARNFPASRGGRLGGLPVGRR</sequence>
<dbReference type="EMBL" id="JAPZBQ010000006">
    <property type="protein sequence ID" value="KAJ5322465.1"/>
    <property type="molecule type" value="Genomic_DNA"/>
</dbReference>
<name>A0A9W9Q0X0_PENBR</name>
<comment type="function">
    <text evidence="7">Component of the PEX13-PEX14 docking complex, a translocon channel that specifically mediates the import of peroxisomal cargo proteins bound to PEX5 receptor. The PEX13-PEX14 docking complex forms a large import pore which can be opened to a diameter of about 9 nm. Mechanistically, PEX5 receptor along with cargo proteins associates with the PEX14 subunit of the PEX13-PEX14 docking complex in the cytosol, leading to the insertion of the receptor into the organelle membrane with the concomitant translocation of the cargo into the peroxisome matrix.</text>
</comment>
<protein>
    <recommendedName>
        <fullName evidence="4 7">Peroxisomal membrane protein PEX14</fullName>
    </recommendedName>
    <alternativeName>
        <fullName evidence="5 7">Peroxin-14</fullName>
    </alternativeName>
</protein>
<dbReference type="InterPro" id="IPR025655">
    <property type="entry name" value="PEX14"/>
</dbReference>
<proteinExistence type="inferred from homology"/>
<evidence type="ECO:0000256" key="7">
    <source>
        <dbReference type="RuleBase" id="RU367032"/>
    </source>
</evidence>
<dbReference type="Proteomes" id="UP001147695">
    <property type="component" value="Unassembled WGS sequence"/>
</dbReference>
<gene>
    <name evidence="10" type="ORF">N7452_010754</name>
</gene>
<keyword evidence="7" id="KW-0653">Protein transport</keyword>